<evidence type="ECO:0000256" key="10">
    <source>
        <dbReference type="ARBA" id="ARBA00022917"/>
    </source>
</evidence>
<gene>
    <name evidence="15" type="ORF">DSPE1174_LOCUS24396</name>
</gene>
<dbReference type="Pfam" id="PF01411">
    <property type="entry name" value="tRNA-synt_2c"/>
    <property type="match status" value="1"/>
</dbReference>
<evidence type="ECO:0000256" key="1">
    <source>
        <dbReference type="ARBA" id="ARBA00004229"/>
    </source>
</evidence>
<comment type="similarity">
    <text evidence="2">Belongs to the class-II aminoacyl-tRNA synthetase family. Alax-L subfamily.</text>
</comment>
<comment type="subunit">
    <text evidence="13">Monomer.</text>
</comment>
<dbReference type="InterPro" id="IPR002318">
    <property type="entry name" value="Ala-tRNA-lgiase_IIc"/>
</dbReference>
<feature type="binding site" evidence="13">
    <location>
        <position position="768"/>
    </location>
    <ligand>
        <name>Zn(2+)</name>
        <dbReference type="ChEBI" id="CHEBI:29105"/>
    </ligand>
</feature>
<feature type="binding site" evidence="13">
    <location>
        <position position="643"/>
    </location>
    <ligand>
        <name>Zn(2+)</name>
        <dbReference type="ChEBI" id="CHEBI:29105"/>
    </ligand>
</feature>
<name>A0A7S2DQB6_9STRA</name>
<dbReference type="InterPro" id="IPR012947">
    <property type="entry name" value="tRNA_SAD"/>
</dbReference>
<proteinExistence type="inferred from homology"/>
<feature type="binding site" evidence="13">
    <location>
        <position position="764"/>
    </location>
    <ligand>
        <name>Zn(2+)</name>
        <dbReference type="ChEBI" id="CHEBI:29105"/>
    </ligand>
</feature>
<dbReference type="GO" id="GO:0004813">
    <property type="term" value="F:alanine-tRNA ligase activity"/>
    <property type="evidence" value="ECO:0007669"/>
    <property type="project" value="UniProtKB-UniRule"/>
</dbReference>
<keyword evidence="11 13" id="KW-0030">Aminoacyl-tRNA synthetase</keyword>
<dbReference type="SUPFAM" id="SSF55681">
    <property type="entry name" value="Class II aaRS and biotin synthetases"/>
    <property type="match status" value="1"/>
</dbReference>
<dbReference type="Gene3D" id="2.40.30.130">
    <property type="match status" value="1"/>
</dbReference>
<accession>A0A7S2DQB6</accession>
<dbReference type="InterPro" id="IPR009000">
    <property type="entry name" value="Transl_B-barrel_sf"/>
</dbReference>
<keyword evidence="13" id="KW-0963">Cytoplasm</keyword>
<keyword evidence="5 13" id="KW-0479">Metal-binding</keyword>
<dbReference type="GO" id="GO:0008270">
    <property type="term" value="F:zinc ion binding"/>
    <property type="evidence" value="ECO:0007669"/>
    <property type="project" value="UniProtKB-UniRule"/>
</dbReference>
<dbReference type="Pfam" id="PF26023">
    <property type="entry name" value="ALA1"/>
    <property type="match status" value="1"/>
</dbReference>
<evidence type="ECO:0000256" key="13">
    <source>
        <dbReference type="HAMAP-Rule" id="MF_03133"/>
    </source>
</evidence>
<dbReference type="FunFam" id="3.30.930.10:FF:000011">
    <property type="entry name" value="Alanine--tRNA ligase, cytoplasmic"/>
    <property type="match status" value="1"/>
</dbReference>
<keyword evidence="10 13" id="KW-0648">Protein biosynthesis</keyword>
<dbReference type="EMBL" id="HBGS01047038">
    <property type="protein sequence ID" value="CAD9460668.1"/>
    <property type="molecule type" value="Transcribed_RNA"/>
</dbReference>
<keyword evidence="8 13" id="KW-0067">ATP-binding</keyword>
<dbReference type="SUPFAM" id="SSF55186">
    <property type="entry name" value="ThrRS/AlaRS common domain"/>
    <property type="match status" value="1"/>
</dbReference>
<sequence length="996" mass="110017">MTSLEALIERVEAMELAMQVKDARIAKLEAAVGSLVGEVWTCDNVRAAFIEFFTEEQGHKFWKSSPCVPHNDPTILFANAGMNQFKPLFLGQCEPGTPMAGLKRACNSQKCIRAGGKHNDLDDVGKDVYHHTFFEMLGNWSFGDYFKEEAISMAWMCLTVKFKLDPDRLYVTYFGGDEEKAPGVPSDEETKAIWLKLGLPEARVLPFDAADNFWEMGETGPCGPCTEIHYDRIGGRDAASLVNMDDPDVLEIWNNVFIQYTRDPAGLTLLPSQHVDTGMGFERLTSILQNKNSNYDTDIFKPLFAAIQEETGAPPYTGLIGEKDVDTKDMAYRVVADHIRTLTFSIADGARPDQDGRGYVLRRILRRAVYFGSQFLGAKKGFFHKLVPAVVKKFGGFFEELKAQEQTVMSVLTDEETQFNRTIEQGLRHFSKVTKELKAKGSTVVSGKEAFFLAGTLGFPFDLTEIMAEQQGLTVNKGEFEEVLKASKAGSKAISGNAKDMTMESTETCYLNESGIEATTQDAKFKTAHEPRSTVTAIFTGRGQQPKEAGFTESVDADDEMIGIIMESSPFYAEAGGQIYDTGILTSTDGSKEIRVVEVHVYAGYVLHMGTVESGRVSVGDELTCFVDYRRREKIAPNHTLTHVLNFALRKVLLGIDDTTNKLQQKGSHVDDQRLRFDVSWDTPITPKDLQAVEEEVNRQISENYKVDAYVAPQAQALQIAGLRAVFGENYPDPVRIISIGADVKTILEKPEDQCWRDFSIEFCGGTHIEQLGDAESFVIIEESNVAKGVRRIVGVTRERAHQARANAELFTTRVAEAEKIEAPLDLDTELRILKKEMDTAFIGCVARSSIYDRLNEMAKTLKEWKKTQTKQREARCVSEVEEFAKKTPANSKVVLRLDFGSDGKTGSKVMKAFCKANKTSSLLIISTDPDKQSIMVVSFVLKAHITESFDALLWCTKTVDAAGGGKCGGKGSNANGSVQGLGGLSTAVEAAEAAV</sequence>
<evidence type="ECO:0000256" key="4">
    <source>
        <dbReference type="ARBA" id="ARBA00022598"/>
    </source>
</evidence>
<keyword evidence="7 13" id="KW-0862">Zinc</keyword>
<protein>
    <recommendedName>
        <fullName evidence="13">Alanine--tRNA ligase</fullName>
        <ecNumber evidence="13">6.1.1.7</ecNumber>
    </recommendedName>
    <alternativeName>
        <fullName evidence="13">Alanyl-tRNA synthetase</fullName>
        <shortName evidence="13">AlaRS</shortName>
    </alternativeName>
</protein>
<dbReference type="EC" id="6.1.1.7" evidence="13"/>
<comment type="domain">
    <text evidence="13">Consists of three domains; the N-terminal catalytic domain, the editing domain and the C-terminal C-Ala domain. The editing domain removes incorrectly charged amino acids, while the C-Ala domain, along with tRNA(Ala), serves as a bridge to cooperatively bring together the editing and aminoacylation centers thus stimulating deacylation of misacylated tRNAs.</text>
</comment>
<dbReference type="PANTHER" id="PTHR11777:SF9">
    <property type="entry name" value="ALANINE--TRNA LIGASE, CYTOPLASMIC"/>
    <property type="match status" value="1"/>
</dbReference>
<dbReference type="SUPFAM" id="SSF101353">
    <property type="entry name" value="Putative anticodon-binding domain of alanyl-tRNA synthetase (AlaRS)"/>
    <property type="match status" value="1"/>
</dbReference>
<organism evidence="15">
    <name type="scientific">Octactis speculum</name>
    <dbReference type="NCBI Taxonomy" id="3111310"/>
    <lineage>
        <taxon>Eukaryota</taxon>
        <taxon>Sar</taxon>
        <taxon>Stramenopiles</taxon>
        <taxon>Ochrophyta</taxon>
        <taxon>Dictyochophyceae</taxon>
        <taxon>Dictyochales</taxon>
        <taxon>Dictyochaceae</taxon>
        <taxon>Octactis</taxon>
    </lineage>
</organism>
<evidence type="ECO:0000256" key="11">
    <source>
        <dbReference type="ARBA" id="ARBA00023146"/>
    </source>
</evidence>
<comment type="function">
    <text evidence="13">Catalyzes the attachment of alanine to tRNA(Ala) in a two-step reaction: alanine is first activated by ATP to form Ala-AMP and then transferred to the acceptor end of tRNA(Ala). Also edits incorrectly charged tRNA(Ala) via its editing domain.</text>
</comment>
<reference evidence="15" key="1">
    <citation type="submission" date="2021-01" db="EMBL/GenBank/DDBJ databases">
        <authorList>
            <person name="Corre E."/>
            <person name="Pelletier E."/>
            <person name="Niang G."/>
            <person name="Scheremetjew M."/>
            <person name="Finn R."/>
            <person name="Kale V."/>
            <person name="Holt S."/>
            <person name="Cochrane G."/>
            <person name="Meng A."/>
            <person name="Brown T."/>
            <person name="Cohen L."/>
        </authorList>
    </citation>
    <scope>NUCLEOTIDE SEQUENCE</scope>
    <source>
        <strain evidence="15">CCMP1381</strain>
    </source>
</reference>
<dbReference type="FunFam" id="3.30.980.10:FF:000004">
    <property type="entry name" value="Alanine--tRNA ligase, cytoplasmic"/>
    <property type="match status" value="1"/>
</dbReference>
<evidence type="ECO:0000256" key="12">
    <source>
        <dbReference type="ARBA" id="ARBA00048300"/>
    </source>
</evidence>
<dbReference type="InterPro" id="IPR018162">
    <property type="entry name" value="Ala-tRNA-ligase_IIc_anticod-bd"/>
</dbReference>
<dbReference type="InterPro" id="IPR059090">
    <property type="entry name" value="ALA1_helical"/>
</dbReference>
<dbReference type="Gene3D" id="3.30.980.10">
    <property type="entry name" value="Threonyl-trna Synthetase, Chain A, domain 2"/>
    <property type="match status" value="1"/>
</dbReference>
<keyword evidence="4 13" id="KW-0436">Ligase</keyword>
<dbReference type="InterPro" id="IPR018164">
    <property type="entry name" value="Ala-tRNA-synth_IIc_N"/>
</dbReference>
<keyword evidence="9 13" id="KW-0694">RNA-binding</keyword>
<evidence type="ECO:0000256" key="6">
    <source>
        <dbReference type="ARBA" id="ARBA00022741"/>
    </source>
</evidence>
<keyword evidence="3 13" id="KW-0820">tRNA-binding</keyword>
<dbReference type="AlphaFoldDB" id="A0A7S2DQB6"/>
<dbReference type="GO" id="GO:0070143">
    <property type="term" value="P:mitochondrial alanyl-tRNA aminoacylation"/>
    <property type="evidence" value="ECO:0007669"/>
    <property type="project" value="UniProtKB-UniRule"/>
</dbReference>
<keyword evidence="6 13" id="KW-0547">Nucleotide-binding</keyword>
<dbReference type="HAMAP" id="MF_00036_B">
    <property type="entry name" value="Ala_tRNA_synth_B"/>
    <property type="match status" value="1"/>
</dbReference>
<dbReference type="InterPro" id="IPR023033">
    <property type="entry name" value="Ala_tRNA_ligase_euk/bac"/>
</dbReference>
<feature type="domain" description="Alanyl-transfer RNA synthetases family profile" evidence="14">
    <location>
        <begin position="40"/>
        <end position="807"/>
    </location>
</feature>
<comment type="catalytic activity">
    <reaction evidence="12 13">
        <text>tRNA(Ala) + L-alanine + ATP = L-alanyl-tRNA(Ala) + AMP + diphosphate</text>
        <dbReference type="Rhea" id="RHEA:12540"/>
        <dbReference type="Rhea" id="RHEA-COMP:9657"/>
        <dbReference type="Rhea" id="RHEA-COMP:9923"/>
        <dbReference type="ChEBI" id="CHEBI:30616"/>
        <dbReference type="ChEBI" id="CHEBI:33019"/>
        <dbReference type="ChEBI" id="CHEBI:57972"/>
        <dbReference type="ChEBI" id="CHEBI:78442"/>
        <dbReference type="ChEBI" id="CHEBI:78497"/>
        <dbReference type="ChEBI" id="CHEBI:456215"/>
        <dbReference type="EC" id="6.1.1.7"/>
    </reaction>
</comment>
<dbReference type="SMART" id="SM00863">
    <property type="entry name" value="tRNA_SAD"/>
    <property type="match status" value="1"/>
</dbReference>
<evidence type="ECO:0000256" key="9">
    <source>
        <dbReference type="ARBA" id="ARBA00022884"/>
    </source>
</evidence>
<dbReference type="InterPro" id="IPR050058">
    <property type="entry name" value="Ala-tRNA_ligase"/>
</dbReference>
<evidence type="ECO:0000256" key="2">
    <source>
        <dbReference type="ARBA" id="ARBA00008429"/>
    </source>
</evidence>
<dbReference type="NCBIfam" id="TIGR00344">
    <property type="entry name" value="alaS"/>
    <property type="match status" value="1"/>
</dbReference>
<comment type="subcellular location">
    <subcellularLocation>
        <location evidence="13">Mitochondrion</location>
    </subcellularLocation>
    <subcellularLocation>
        <location evidence="13">Cytoplasm</location>
    </subcellularLocation>
    <subcellularLocation>
        <location evidence="1">Plastid</location>
        <location evidence="1">Chloroplast</location>
    </subcellularLocation>
</comment>
<feature type="binding site" evidence="13">
    <location>
        <position position="639"/>
    </location>
    <ligand>
        <name>Zn(2+)</name>
        <dbReference type="ChEBI" id="CHEBI:29105"/>
    </ligand>
</feature>
<dbReference type="GO" id="GO:0005524">
    <property type="term" value="F:ATP binding"/>
    <property type="evidence" value="ECO:0007669"/>
    <property type="project" value="UniProtKB-UniRule"/>
</dbReference>
<dbReference type="PROSITE" id="PS50860">
    <property type="entry name" value="AA_TRNA_LIGASE_II_ALA"/>
    <property type="match status" value="1"/>
</dbReference>
<dbReference type="PANTHER" id="PTHR11777">
    <property type="entry name" value="ALANYL-TRNA SYNTHETASE"/>
    <property type="match status" value="1"/>
</dbReference>
<dbReference type="InterPro" id="IPR018163">
    <property type="entry name" value="Thr/Ala-tRNA-synth_IIc_edit"/>
</dbReference>
<dbReference type="GO" id="GO:0005739">
    <property type="term" value="C:mitochondrion"/>
    <property type="evidence" value="ECO:0007669"/>
    <property type="project" value="UniProtKB-SubCell"/>
</dbReference>
<comment type="cofactor">
    <cofactor evidence="13">
        <name>Zn(2+)</name>
        <dbReference type="ChEBI" id="CHEBI:29105"/>
    </cofactor>
    <text evidence="13">Binds 1 zinc ion per subunit.</text>
</comment>
<evidence type="ECO:0000256" key="8">
    <source>
        <dbReference type="ARBA" id="ARBA00022840"/>
    </source>
</evidence>
<keyword evidence="13" id="KW-0496">Mitochondrion</keyword>
<evidence type="ECO:0000259" key="14">
    <source>
        <dbReference type="PROSITE" id="PS50860"/>
    </source>
</evidence>
<dbReference type="InterPro" id="IPR045864">
    <property type="entry name" value="aa-tRNA-synth_II/BPL/LPL"/>
</dbReference>
<evidence type="ECO:0000256" key="3">
    <source>
        <dbReference type="ARBA" id="ARBA00022555"/>
    </source>
</evidence>
<dbReference type="Gene3D" id="3.30.930.10">
    <property type="entry name" value="Bira Bifunctional Protein, Domain 2"/>
    <property type="match status" value="1"/>
</dbReference>
<dbReference type="GO" id="GO:0002161">
    <property type="term" value="F:aminoacyl-tRNA deacylase activity"/>
    <property type="evidence" value="ECO:0007669"/>
    <property type="project" value="TreeGrafter"/>
</dbReference>
<dbReference type="PRINTS" id="PR00980">
    <property type="entry name" value="TRNASYNTHALA"/>
</dbReference>
<dbReference type="GO" id="GO:0009507">
    <property type="term" value="C:chloroplast"/>
    <property type="evidence" value="ECO:0007669"/>
    <property type="project" value="UniProtKB-SubCell"/>
</dbReference>
<dbReference type="GO" id="GO:0000049">
    <property type="term" value="F:tRNA binding"/>
    <property type="evidence" value="ECO:0007669"/>
    <property type="project" value="UniProtKB-KW"/>
</dbReference>
<dbReference type="SUPFAM" id="SSF50447">
    <property type="entry name" value="Translation proteins"/>
    <property type="match status" value="1"/>
</dbReference>
<dbReference type="CDD" id="cd00673">
    <property type="entry name" value="AlaRS_core"/>
    <property type="match status" value="1"/>
</dbReference>
<dbReference type="InterPro" id="IPR018165">
    <property type="entry name" value="Ala-tRNA-synth_IIc_core"/>
</dbReference>
<dbReference type="Pfam" id="PF07973">
    <property type="entry name" value="tRNA_SAD"/>
    <property type="match status" value="1"/>
</dbReference>
<evidence type="ECO:0000313" key="15">
    <source>
        <dbReference type="EMBL" id="CAD9460668.1"/>
    </source>
</evidence>
<evidence type="ECO:0000256" key="5">
    <source>
        <dbReference type="ARBA" id="ARBA00022723"/>
    </source>
</evidence>
<evidence type="ECO:0000256" key="7">
    <source>
        <dbReference type="ARBA" id="ARBA00022833"/>
    </source>
</evidence>